<dbReference type="Gramene" id="LPERR07G15770.1">
    <property type="protein sequence ID" value="LPERR07G15770.1"/>
    <property type="gene ID" value="LPERR07G15770"/>
</dbReference>
<evidence type="ECO:0000256" key="2">
    <source>
        <dbReference type="SAM" id="Phobius"/>
    </source>
</evidence>
<reference evidence="4" key="2">
    <citation type="submission" date="2013-12" db="EMBL/GenBank/DDBJ databases">
        <authorList>
            <person name="Yu Y."/>
            <person name="Lee S."/>
            <person name="de Baynast K."/>
            <person name="Wissotski M."/>
            <person name="Liu L."/>
            <person name="Talag J."/>
            <person name="Goicoechea J."/>
            <person name="Angelova A."/>
            <person name="Jetty R."/>
            <person name="Kudrna D."/>
            <person name="Golser W."/>
            <person name="Rivera L."/>
            <person name="Zhang J."/>
            <person name="Wing R."/>
        </authorList>
    </citation>
    <scope>NUCLEOTIDE SEQUENCE</scope>
</reference>
<keyword evidence="4" id="KW-1185">Reference proteome</keyword>
<feature type="region of interest" description="Disordered" evidence="1">
    <location>
        <begin position="1"/>
        <end position="35"/>
    </location>
</feature>
<reference evidence="3 4" key="1">
    <citation type="submission" date="2012-08" db="EMBL/GenBank/DDBJ databases">
        <title>Oryza genome evolution.</title>
        <authorList>
            <person name="Wing R.A."/>
        </authorList>
    </citation>
    <scope>NUCLEOTIDE SEQUENCE</scope>
</reference>
<keyword evidence="2" id="KW-0812">Transmembrane</keyword>
<reference evidence="3" key="3">
    <citation type="submission" date="2015-04" db="UniProtKB">
        <authorList>
            <consortium name="EnsemblPlants"/>
        </authorList>
    </citation>
    <scope>IDENTIFICATION</scope>
</reference>
<dbReference type="AlphaFoldDB" id="A0A0D9X084"/>
<feature type="compositionally biased region" description="Basic and acidic residues" evidence="1">
    <location>
        <begin position="20"/>
        <end position="35"/>
    </location>
</feature>
<protein>
    <submittedName>
        <fullName evidence="3">Uncharacterized protein</fullName>
    </submittedName>
</protein>
<dbReference type="EnsemblPlants" id="LPERR07G15770.1">
    <property type="protein sequence ID" value="LPERR07G15770.1"/>
    <property type="gene ID" value="LPERR07G15770"/>
</dbReference>
<evidence type="ECO:0000313" key="4">
    <source>
        <dbReference type="Proteomes" id="UP000032180"/>
    </source>
</evidence>
<keyword evidence="2" id="KW-0472">Membrane</keyword>
<evidence type="ECO:0000313" key="3">
    <source>
        <dbReference type="EnsemblPlants" id="LPERR07G15770.1"/>
    </source>
</evidence>
<dbReference type="HOGENOM" id="CLU_1410695_0_0_1"/>
<evidence type="ECO:0000256" key="1">
    <source>
        <dbReference type="SAM" id="MobiDB-lite"/>
    </source>
</evidence>
<dbReference type="Proteomes" id="UP000032180">
    <property type="component" value="Chromosome 7"/>
</dbReference>
<feature type="transmembrane region" description="Helical" evidence="2">
    <location>
        <begin position="134"/>
        <end position="150"/>
    </location>
</feature>
<organism evidence="3 4">
    <name type="scientific">Leersia perrieri</name>
    <dbReference type="NCBI Taxonomy" id="77586"/>
    <lineage>
        <taxon>Eukaryota</taxon>
        <taxon>Viridiplantae</taxon>
        <taxon>Streptophyta</taxon>
        <taxon>Embryophyta</taxon>
        <taxon>Tracheophyta</taxon>
        <taxon>Spermatophyta</taxon>
        <taxon>Magnoliopsida</taxon>
        <taxon>Liliopsida</taxon>
        <taxon>Poales</taxon>
        <taxon>Poaceae</taxon>
        <taxon>BOP clade</taxon>
        <taxon>Oryzoideae</taxon>
        <taxon>Oryzeae</taxon>
        <taxon>Oryzinae</taxon>
        <taxon>Leersia</taxon>
    </lineage>
</organism>
<sequence length="193" mass="21721">MAMGGGAGMKKMAMGSSDASRSDGNDHGERQRFTQRAHDPMGISRVSIVILDFELLEYAWISNSAIVEDYIMYFSRYVLAARGLHKRVYARVKDLKSYWMAMGSEMAGLWARTGYAEGGVVVAKGGHFVMADNPFFLVLAICKWIFFLIFNKEMFHSKAVVLVISWAEQQKRRESGLGQFFQSILLGRLTPKS</sequence>
<accession>A0A0D9X084</accession>
<proteinExistence type="predicted"/>
<keyword evidence="2" id="KW-1133">Transmembrane helix</keyword>
<name>A0A0D9X084_9ORYZ</name>